<comment type="caution">
    <text evidence="4">The sequence shown here is derived from an EMBL/GenBank/DDBJ whole genome shotgun (WGS) entry which is preliminary data.</text>
</comment>
<accession>A0A0D1JVD6</accession>
<evidence type="ECO:0000256" key="1">
    <source>
        <dbReference type="ARBA" id="ARBA00022801"/>
    </source>
</evidence>
<sequence length="74" mass="8329">MVLNDPEVIAYLIDPTMFSGVDYYVDVETQGQLTRGHLVVDQHHMTGKQPNVTLMTTLDNDKFVDLILSSLTAY</sequence>
<dbReference type="PATRIC" id="fig|137591.24.peg.563"/>
<dbReference type="EMBL" id="JWHT01000013">
    <property type="protein sequence ID" value="KIU25198.1"/>
    <property type="molecule type" value="Genomic_DNA"/>
</dbReference>
<dbReference type="AlphaFoldDB" id="A0A0D1JVD6"/>
<organism evidence="4 5">
    <name type="scientific">Weissella cibaria</name>
    <dbReference type="NCBI Taxonomy" id="137591"/>
    <lineage>
        <taxon>Bacteria</taxon>
        <taxon>Bacillati</taxon>
        <taxon>Bacillota</taxon>
        <taxon>Bacilli</taxon>
        <taxon>Lactobacillales</taxon>
        <taxon>Lactobacillaceae</taxon>
        <taxon>Weissella</taxon>
    </lineage>
</organism>
<proteinExistence type="predicted"/>
<evidence type="ECO:0000259" key="3">
    <source>
        <dbReference type="Pfam" id="PF01156"/>
    </source>
</evidence>
<dbReference type="EC" id="3.2.-.-" evidence="4"/>
<dbReference type="GO" id="GO:0005829">
    <property type="term" value="C:cytosol"/>
    <property type="evidence" value="ECO:0007669"/>
    <property type="project" value="TreeGrafter"/>
</dbReference>
<dbReference type="InterPro" id="IPR023186">
    <property type="entry name" value="IUNH"/>
</dbReference>
<dbReference type="Proteomes" id="UP000032289">
    <property type="component" value="Unassembled WGS sequence"/>
</dbReference>
<dbReference type="InterPro" id="IPR001910">
    <property type="entry name" value="Inosine/uridine_hydrolase_dom"/>
</dbReference>
<evidence type="ECO:0000313" key="4">
    <source>
        <dbReference type="EMBL" id="KIU25198.1"/>
    </source>
</evidence>
<dbReference type="SUPFAM" id="SSF53590">
    <property type="entry name" value="Nucleoside hydrolase"/>
    <property type="match status" value="1"/>
</dbReference>
<dbReference type="Pfam" id="PF01156">
    <property type="entry name" value="IU_nuc_hydro"/>
    <property type="match status" value="1"/>
</dbReference>
<gene>
    <name evidence="4" type="primary">rihA_2</name>
    <name evidence="4" type="ORF">ab3b_00584</name>
</gene>
<dbReference type="Gene3D" id="3.90.245.10">
    <property type="entry name" value="Ribonucleoside hydrolase-like"/>
    <property type="match status" value="1"/>
</dbReference>
<keyword evidence="2 4" id="KW-0326">Glycosidase</keyword>
<reference evidence="4" key="1">
    <citation type="journal article" date="2015" name="Microbiology (Mosc.)">
        <title>Genomics of the Weissella cibaria species with an examination of its metabolic traits.</title>
        <authorList>
            <person name="Lynch K.M."/>
            <person name="Lucid A."/>
            <person name="Arendt E.K."/>
            <person name="Sleator R.D."/>
            <person name="Lucey B."/>
            <person name="Coffey A."/>
        </authorList>
    </citation>
    <scope>NUCLEOTIDE SEQUENCE [LARGE SCALE GENOMIC DNA]</scope>
    <source>
        <strain evidence="4">AB3b</strain>
    </source>
</reference>
<dbReference type="GO" id="GO:0006152">
    <property type="term" value="P:purine nucleoside catabolic process"/>
    <property type="evidence" value="ECO:0007669"/>
    <property type="project" value="TreeGrafter"/>
</dbReference>
<protein>
    <submittedName>
        <fullName evidence="4">RihA_2 protein</fullName>
        <ecNumber evidence="4">3.2.-.-</ecNumber>
    </submittedName>
</protein>
<evidence type="ECO:0000313" key="5">
    <source>
        <dbReference type="Proteomes" id="UP000032289"/>
    </source>
</evidence>
<dbReference type="GO" id="GO:0008477">
    <property type="term" value="F:purine nucleosidase activity"/>
    <property type="evidence" value="ECO:0007669"/>
    <property type="project" value="TreeGrafter"/>
</dbReference>
<dbReference type="InterPro" id="IPR036452">
    <property type="entry name" value="Ribo_hydro-like"/>
</dbReference>
<dbReference type="PANTHER" id="PTHR12304">
    <property type="entry name" value="INOSINE-URIDINE PREFERRING NUCLEOSIDE HYDROLASE"/>
    <property type="match status" value="1"/>
</dbReference>
<feature type="domain" description="Inosine/uridine-preferring nucleoside hydrolase" evidence="3">
    <location>
        <begin position="2"/>
        <end position="65"/>
    </location>
</feature>
<dbReference type="PANTHER" id="PTHR12304:SF4">
    <property type="entry name" value="URIDINE NUCLEOSIDASE"/>
    <property type="match status" value="1"/>
</dbReference>
<name>A0A0D1JVD6_9LACO</name>
<evidence type="ECO:0000256" key="2">
    <source>
        <dbReference type="ARBA" id="ARBA00023295"/>
    </source>
</evidence>
<keyword evidence="1 4" id="KW-0378">Hydrolase</keyword>